<reference evidence="2" key="1">
    <citation type="journal article" date="2013" name="Genetics">
        <title>The draft genome and transcriptome of Panagrellus redivivus are shaped by the harsh demands of a free-living lifestyle.</title>
        <authorList>
            <person name="Srinivasan J."/>
            <person name="Dillman A.R."/>
            <person name="Macchietto M.G."/>
            <person name="Heikkinen L."/>
            <person name="Lakso M."/>
            <person name="Fracchia K.M."/>
            <person name="Antoshechkin I."/>
            <person name="Mortazavi A."/>
            <person name="Wong G."/>
            <person name="Sternberg P.W."/>
        </authorList>
    </citation>
    <scope>NUCLEOTIDE SEQUENCE [LARGE SCALE GENOMIC DNA]</scope>
    <source>
        <strain evidence="2">MT8872</strain>
    </source>
</reference>
<accession>A0A7E4W7B5</accession>
<feature type="signal peptide" evidence="1">
    <location>
        <begin position="1"/>
        <end position="25"/>
    </location>
</feature>
<feature type="chain" id="PRO_5028890428" evidence="1">
    <location>
        <begin position="26"/>
        <end position="171"/>
    </location>
</feature>
<sequence>MNQFYETLLRIAVFLLCFAGTVVDAVKCYSCASENLETDFRNRQRRPPGTIVNLPQVFDNNCDSDIWILRAKASVDCPGACYKWQQRLNNSGVYSYMTVRACYEHMFGTPAPSNNVNECTNTENPLDCLPEATILDSSCLCKGSDFCNSANLNGLGIGLGLCLVFRLLRLF</sequence>
<keyword evidence="1" id="KW-0732">Signal</keyword>
<dbReference type="WBParaSite" id="Pan_g7767.t1">
    <property type="protein sequence ID" value="Pan_g7767.t1"/>
    <property type="gene ID" value="Pan_g7767"/>
</dbReference>
<dbReference type="AlphaFoldDB" id="A0A7E4W7B5"/>
<evidence type="ECO:0000256" key="1">
    <source>
        <dbReference type="SAM" id="SignalP"/>
    </source>
</evidence>
<evidence type="ECO:0000313" key="3">
    <source>
        <dbReference type="WBParaSite" id="Pan_g7767.t1"/>
    </source>
</evidence>
<dbReference type="Proteomes" id="UP000492821">
    <property type="component" value="Unassembled WGS sequence"/>
</dbReference>
<keyword evidence="2" id="KW-1185">Reference proteome</keyword>
<organism evidence="2 3">
    <name type="scientific">Panagrellus redivivus</name>
    <name type="common">Microworm</name>
    <dbReference type="NCBI Taxonomy" id="6233"/>
    <lineage>
        <taxon>Eukaryota</taxon>
        <taxon>Metazoa</taxon>
        <taxon>Ecdysozoa</taxon>
        <taxon>Nematoda</taxon>
        <taxon>Chromadorea</taxon>
        <taxon>Rhabditida</taxon>
        <taxon>Tylenchina</taxon>
        <taxon>Panagrolaimomorpha</taxon>
        <taxon>Panagrolaimoidea</taxon>
        <taxon>Panagrolaimidae</taxon>
        <taxon>Panagrellus</taxon>
    </lineage>
</organism>
<evidence type="ECO:0000313" key="2">
    <source>
        <dbReference type="Proteomes" id="UP000492821"/>
    </source>
</evidence>
<proteinExistence type="predicted"/>
<protein>
    <submittedName>
        <fullName evidence="3">Protein quiver</fullName>
    </submittedName>
</protein>
<reference evidence="3" key="2">
    <citation type="submission" date="2020-10" db="UniProtKB">
        <authorList>
            <consortium name="WormBaseParasite"/>
        </authorList>
    </citation>
    <scope>IDENTIFICATION</scope>
</reference>
<name>A0A7E4W7B5_PANRE</name>